<sequence length="128" mass="15028">MRTQEAFNQWLNRITLSDMPGADVIAFNFGIFEDQQVGYKLYIAGLKVYDSEDNDWATEEDYIPQERYFTLCVKSHEEDWKQVQDKVVEMIKTYQSTPDYLDSFLSKAKAVTTGFDDGELLRVIYYFS</sequence>
<proteinExistence type="predicted"/>
<gene>
    <name evidence="1" type="ORF">GK091_25380</name>
</gene>
<dbReference type="EMBL" id="JAAGNZ010000003">
    <property type="protein sequence ID" value="NEU70235.1"/>
    <property type="molecule type" value="Genomic_DNA"/>
</dbReference>
<dbReference type="RefSeq" id="WP_164043536.1">
    <property type="nucleotide sequence ID" value="NZ_JAAGNZ010000003.1"/>
</dbReference>
<protein>
    <submittedName>
        <fullName evidence="1">Uncharacterized protein</fullName>
    </submittedName>
</protein>
<dbReference type="Proteomes" id="UP000477386">
    <property type="component" value="Unassembled WGS sequence"/>
</dbReference>
<evidence type="ECO:0000313" key="2">
    <source>
        <dbReference type="Proteomes" id="UP000477386"/>
    </source>
</evidence>
<accession>A0A6M0IRV8</accession>
<organism evidence="1 2">
    <name type="scientific">Spirosoma agri</name>
    <dbReference type="NCBI Taxonomy" id="1987381"/>
    <lineage>
        <taxon>Bacteria</taxon>
        <taxon>Pseudomonadati</taxon>
        <taxon>Bacteroidota</taxon>
        <taxon>Cytophagia</taxon>
        <taxon>Cytophagales</taxon>
        <taxon>Cytophagaceae</taxon>
        <taxon>Spirosoma</taxon>
    </lineage>
</organism>
<comment type="caution">
    <text evidence="1">The sequence shown here is derived from an EMBL/GenBank/DDBJ whole genome shotgun (WGS) entry which is preliminary data.</text>
</comment>
<keyword evidence="2" id="KW-1185">Reference proteome</keyword>
<reference evidence="1 2" key="1">
    <citation type="submission" date="2020-02" db="EMBL/GenBank/DDBJ databases">
        <title>Draft genome sequence of two Spirosoma agri KCTC 52727 and Spirosoma terrae KCTC 52035.</title>
        <authorList>
            <person name="Rojas J."/>
            <person name="Ambika Manirajan B."/>
            <person name="Ratering S."/>
            <person name="Suarez C."/>
            <person name="Schnell S."/>
        </authorList>
    </citation>
    <scope>NUCLEOTIDE SEQUENCE [LARGE SCALE GENOMIC DNA]</scope>
    <source>
        <strain evidence="1 2">KCTC 52727</strain>
    </source>
</reference>
<dbReference type="AlphaFoldDB" id="A0A6M0IRV8"/>
<evidence type="ECO:0000313" key="1">
    <source>
        <dbReference type="EMBL" id="NEU70235.1"/>
    </source>
</evidence>
<name>A0A6M0IRV8_9BACT</name>